<keyword evidence="4" id="KW-1185">Reference proteome</keyword>
<feature type="compositionally biased region" description="Low complexity" evidence="1">
    <location>
        <begin position="245"/>
        <end position="260"/>
    </location>
</feature>
<reference evidence="3 4" key="1">
    <citation type="journal article" date="2024" name="bioRxiv">
        <title>A reference genome for Trichogramma kaykai: A tiny desert-dwelling parasitoid wasp with competing sex-ratio distorters.</title>
        <authorList>
            <person name="Culotta J."/>
            <person name="Lindsey A.R."/>
        </authorList>
    </citation>
    <scope>NUCLEOTIDE SEQUENCE [LARGE SCALE GENOMIC DNA]</scope>
    <source>
        <strain evidence="3 4">KSX58</strain>
    </source>
</reference>
<feature type="compositionally biased region" description="Low complexity" evidence="1">
    <location>
        <begin position="270"/>
        <end position="281"/>
    </location>
</feature>
<evidence type="ECO:0000313" key="3">
    <source>
        <dbReference type="EMBL" id="KAL3394172.1"/>
    </source>
</evidence>
<protein>
    <submittedName>
        <fullName evidence="3">Uncharacterized protein</fullName>
    </submittedName>
</protein>
<evidence type="ECO:0000256" key="2">
    <source>
        <dbReference type="SAM" id="SignalP"/>
    </source>
</evidence>
<feature type="compositionally biased region" description="Basic and acidic residues" evidence="1">
    <location>
        <begin position="162"/>
        <end position="190"/>
    </location>
</feature>
<organism evidence="3 4">
    <name type="scientific">Trichogramma kaykai</name>
    <dbReference type="NCBI Taxonomy" id="54128"/>
    <lineage>
        <taxon>Eukaryota</taxon>
        <taxon>Metazoa</taxon>
        <taxon>Ecdysozoa</taxon>
        <taxon>Arthropoda</taxon>
        <taxon>Hexapoda</taxon>
        <taxon>Insecta</taxon>
        <taxon>Pterygota</taxon>
        <taxon>Neoptera</taxon>
        <taxon>Endopterygota</taxon>
        <taxon>Hymenoptera</taxon>
        <taxon>Apocrita</taxon>
        <taxon>Proctotrupomorpha</taxon>
        <taxon>Chalcidoidea</taxon>
        <taxon>Trichogrammatidae</taxon>
        <taxon>Trichogramma</taxon>
    </lineage>
</organism>
<name>A0ABD2WMT6_9HYME</name>
<feature type="region of interest" description="Disordered" evidence="1">
    <location>
        <begin position="112"/>
        <end position="281"/>
    </location>
</feature>
<feature type="signal peptide" evidence="2">
    <location>
        <begin position="1"/>
        <end position="20"/>
    </location>
</feature>
<dbReference type="EMBL" id="JBJJXI010000092">
    <property type="protein sequence ID" value="KAL3394172.1"/>
    <property type="molecule type" value="Genomic_DNA"/>
</dbReference>
<feature type="region of interest" description="Disordered" evidence="1">
    <location>
        <begin position="503"/>
        <end position="553"/>
    </location>
</feature>
<feature type="compositionally biased region" description="Low complexity" evidence="1">
    <location>
        <begin position="508"/>
        <end position="522"/>
    </location>
</feature>
<feature type="compositionally biased region" description="Low complexity" evidence="1">
    <location>
        <begin position="198"/>
        <end position="213"/>
    </location>
</feature>
<feature type="region of interest" description="Disordered" evidence="1">
    <location>
        <begin position="39"/>
        <end position="80"/>
    </location>
</feature>
<feature type="compositionally biased region" description="Low complexity" evidence="1">
    <location>
        <begin position="312"/>
        <end position="348"/>
    </location>
</feature>
<keyword evidence="2" id="KW-0732">Signal</keyword>
<sequence length="573" mass="60079">MRSKAIIFTILLACLSIAIAEDFGKVHFQHDINIAVSSNDEDQQKVESSKNDKKENVVTVKVGPKAGSEEKPSAASADMSAGKRQALIADLLVTISDMLKKHPALLNNVKSAASGESGTDARITRGCRSRRKDSRRRHSRSAGAGRQRRRERGPRQEAGLDDLLRGDPTEQADAGRLRRGEAANDARADPSADDPGSRGLRGAAAATVAAGALRARDRRLHDPAPGRDHLRADRQVPRARPGPRPATGTGTAAPAVAGRAPESRAHSRSARQPGAAASPAAAAAAATRWTATADSASIAATPFAAPIIHNARTTSPGTTSPRTFVGSSAVTSSAAASATGGRASTTGTPEHQVHLQHRRCVRSSCWSVYRFGRSVERAARHVLPPGSSKECPSSRTAGANLAALPNRVGAAFGRNVPSVIHPGHPGPQLSYGQKSASDAQAPVNPLLPGGFQSQLNAAFGLNGALSSPLNSRPVYNDHLLPPGGVGSPLRSGPIIQRLSRDMEDQIKQQQQSEAASATSSVDDASKTKQQLSPADMIGKMMKNNPPSVLSDVGGEKARVARYLYANNQLDDEE</sequence>
<feature type="chain" id="PRO_5044857183" evidence="2">
    <location>
        <begin position="21"/>
        <end position="573"/>
    </location>
</feature>
<comment type="caution">
    <text evidence="3">The sequence shown here is derived from an EMBL/GenBank/DDBJ whole genome shotgun (WGS) entry which is preliminary data.</text>
</comment>
<accession>A0ABD2WMT6</accession>
<feature type="compositionally biased region" description="Basic residues" evidence="1">
    <location>
        <begin position="125"/>
        <end position="152"/>
    </location>
</feature>
<evidence type="ECO:0000256" key="1">
    <source>
        <dbReference type="SAM" id="MobiDB-lite"/>
    </source>
</evidence>
<feature type="region of interest" description="Disordered" evidence="1">
    <location>
        <begin position="311"/>
        <end position="355"/>
    </location>
</feature>
<gene>
    <name evidence="3" type="ORF">TKK_011219</name>
</gene>
<feature type="compositionally biased region" description="Basic and acidic residues" evidence="1">
    <location>
        <begin position="42"/>
        <end position="56"/>
    </location>
</feature>
<evidence type="ECO:0000313" key="4">
    <source>
        <dbReference type="Proteomes" id="UP001627154"/>
    </source>
</evidence>
<proteinExistence type="predicted"/>
<dbReference type="AlphaFoldDB" id="A0ABD2WMT6"/>
<dbReference type="Proteomes" id="UP001627154">
    <property type="component" value="Unassembled WGS sequence"/>
</dbReference>
<feature type="compositionally biased region" description="Basic and acidic residues" evidence="1">
    <location>
        <begin position="219"/>
        <end position="236"/>
    </location>
</feature>